<feature type="transmembrane region" description="Helical" evidence="22">
    <location>
        <begin position="72"/>
        <end position="95"/>
    </location>
</feature>
<evidence type="ECO:0000256" key="6">
    <source>
        <dbReference type="ARBA" id="ARBA00022692"/>
    </source>
</evidence>
<dbReference type="GO" id="GO:0006813">
    <property type="term" value="P:potassium ion transport"/>
    <property type="evidence" value="ECO:0007669"/>
    <property type="project" value="UniProtKB-KW"/>
</dbReference>
<dbReference type="PROSITE" id="PS00154">
    <property type="entry name" value="ATPASE_E1_E2"/>
    <property type="match status" value="1"/>
</dbReference>
<dbReference type="InterPro" id="IPR059000">
    <property type="entry name" value="ATPase_P-type_domA"/>
</dbReference>
<feature type="transmembrane region" description="Helical" evidence="22">
    <location>
        <begin position="789"/>
        <end position="810"/>
    </location>
</feature>
<feature type="domain" description="Cation-transporting P-type ATPase N-terminal" evidence="23">
    <location>
        <begin position="22"/>
        <end position="97"/>
    </location>
</feature>
<keyword evidence="17" id="KW-0739">Sodium transport</keyword>
<dbReference type="Pfam" id="PF08282">
    <property type="entry name" value="Hydrolase_3"/>
    <property type="match status" value="1"/>
</dbReference>
<dbReference type="EMBL" id="JACAZF010000008">
    <property type="protein sequence ID" value="KAF7296976.1"/>
    <property type="molecule type" value="Genomic_DNA"/>
</dbReference>
<evidence type="ECO:0000256" key="4">
    <source>
        <dbReference type="ARBA" id="ARBA00022475"/>
    </source>
</evidence>
<feature type="transmembrane region" description="Helical" evidence="22">
    <location>
        <begin position="826"/>
        <end position="846"/>
    </location>
</feature>
<comment type="caution">
    <text evidence="24">The sequence shown here is derived from an EMBL/GenBank/DDBJ whole genome shotgun (WGS) entry which is preliminary data.</text>
</comment>
<evidence type="ECO:0000256" key="20">
    <source>
        <dbReference type="ARBA" id="ARBA00048599"/>
    </source>
</evidence>
<keyword evidence="4" id="KW-1003">Cell membrane</keyword>
<dbReference type="NCBIfam" id="TIGR01494">
    <property type="entry name" value="ATPase_P-type"/>
    <property type="match status" value="2"/>
</dbReference>
<keyword evidence="3" id="KW-0813">Transport</keyword>
<dbReference type="GO" id="GO:0046872">
    <property type="term" value="F:metal ion binding"/>
    <property type="evidence" value="ECO:0007669"/>
    <property type="project" value="UniProtKB-KW"/>
</dbReference>
<dbReference type="InterPro" id="IPR023214">
    <property type="entry name" value="HAD_sf"/>
</dbReference>
<evidence type="ECO:0000256" key="3">
    <source>
        <dbReference type="ARBA" id="ARBA00022448"/>
    </source>
</evidence>
<dbReference type="FunFam" id="3.40.50.1000:FF:000047">
    <property type="entry name" value="Sodium P-type ATPase"/>
    <property type="match status" value="1"/>
</dbReference>
<comment type="subcellular location">
    <subcellularLocation>
        <location evidence="2">Cell membrane</location>
        <topology evidence="2">Multi-pass membrane protein</topology>
    </subcellularLocation>
</comment>
<keyword evidence="6 22" id="KW-0812">Transmembrane</keyword>
<dbReference type="GO" id="GO:0005886">
    <property type="term" value="C:plasma membrane"/>
    <property type="evidence" value="ECO:0007669"/>
    <property type="project" value="UniProtKB-SubCell"/>
</dbReference>
<evidence type="ECO:0000313" key="25">
    <source>
        <dbReference type="Proteomes" id="UP000636479"/>
    </source>
</evidence>
<dbReference type="InterPro" id="IPR023299">
    <property type="entry name" value="ATPase_P-typ_cyto_dom_N"/>
</dbReference>
<keyword evidence="12" id="KW-1278">Translocase</keyword>
<dbReference type="InterPro" id="IPR001757">
    <property type="entry name" value="P_typ_ATPase"/>
</dbReference>
<keyword evidence="7" id="KW-0479">Metal-binding</keyword>
<dbReference type="Proteomes" id="UP000636479">
    <property type="component" value="Unassembled WGS sequence"/>
</dbReference>
<keyword evidence="11" id="KW-0630">Potassium</keyword>
<dbReference type="SFLD" id="SFLDG00002">
    <property type="entry name" value="C1.7:_P-type_atpase_like"/>
    <property type="match status" value="1"/>
</dbReference>
<dbReference type="InterPro" id="IPR023298">
    <property type="entry name" value="ATPase_P-typ_TM_dom_sf"/>
</dbReference>
<dbReference type="PRINTS" id="PR00119">
    <property type="entry name" value="CATATPASE"/>
</dbReference>
<comment type="cofactor">
    <cofactor evidence="1">
        <name>Mg(2+)</name>
        <dbReference type="ChEBI" id="CHEBI:18420"/>
    </cofactor>
</comment>
<feature type="transmembrane region" description="Helical" evidence="22">
    <location>
        <begin position="998"/>
        <end position="1019"/>
    </location>
</feature>
<dbReference type="FunFam" id="3.40.50.1000:FF:000001">
    <property type="entry name" value="Phospholipid-transporting ATPase IC"/>
    <property type="match status" value="1"/>
</dbReference>
<evidence type="ECO:0000256" key="18">
    <source>
        <dbReference type="ARBA" id="ARBA00035017"/>
    </source>
</evidence>
<dbReference type="GeneID" id="59348439"/>
<dbReference type="Gene3D" id="2.70.150.10">
    <property type="entry name" value="Calcium-transporting ATPase, cytoplasmic transduction domain A"/>
    <property type="match status" value="1"/>
</dbReference>
<dbReference type="SFLD" id="SFLDF00027">
    <property type="entry name" value="p-type_atpase"/>
    <property type="match status" value="1"/>
</dbReference>
<comment type="catalytic activity">
    <reaction evidence="21">
        <text>Na(+)(in) + ATP + H2O = Na(+)(out) + ADP + phosphate + H(+)</text>
        <dbReference type="Rhea" id="RHEA:14633"/>
        <dbReference type="ChEBI" id="CHEBI:15377"/>
        <dbReference type="ChEBI" id="CHEBI:15378"/>
        <dbReference type="ChEBI" id="CHEBI:29101"/>
        <dbReference type="ChEBI" id="CHEBI:30616"/>
        <dbReference type="ChEBI" id="CHEBI:43474"/>
        <dbReference type="ChEBI" id="CHEBI:456216"/>
        <dbReference type="EC" id="7.2.2.3"/>
    </reaction>
    <physiologicalReaction direction="left-to-right" evidence="21">
        <dbReference type="Rhea" id="RHEA:14634"/>
    </physiologicalReaction>
</comment>
<dbReference type="SFLD" id="SFLDS00003">
    <property type="entry name" value="Haloacid_Dehalogenase"/>
    <property type="match status" value="1"/>
</dbReference>
<dbReference type="SUPFAM" id="SSF56784">
    <property type="entry name" value="HAD-like"/>
    <property type="match status" value="1"/>
</dbReference>
<dbReference type="InterPro" id="IPR018303">
    <property type="entry name" value="ATPase_P-typ_P_site"/>
</dbReference>
<dbReference type="Gene3D" id="3.40.1110.10">
    <property type="entry name" value="Calcium-transporting ATPase, cytoplasmic domain N"/>
    <property type="match status" value="1"/>
</dbReference>
<protein>
    <recommendedName>
        <fullName evidence="19">P-type Na(+) transporter</fullName>
        <ecNumber evidence="19">7.2.2.3</ecNumber>
    </recommendedName>
</protein>
<dbReference type="RefSeq" id="XP_037217335.1">
    <property type="nucleotide sequence ID" value="XM_037365923.1"/>
</dbReference>
<dbReference type="SMART" id="SM00831">
    <property type="entry name" value="Cation_ATPase_N"/>
    <property type="match status" value="1"/>
</dbReference>
<dbReference type="SUPFAM" id="SSF81653">
    <property type="entry name" value="Calcium ATPase, transduction domain A"/>
    <property type="match status" value="1"/>
</dbReference>
<evidence type="ECO:0000256" key="11">
    <source>
        <dbReference type="ARBA" id="ARBA00022958"/>
    </source>
</evidence>
<keyword evidence="14" id="KW-0915">Sodium</keyword>
<dbReference type="Pfam" id="PF00690">
    <property type="entry name" value="Cation_ATPase_N"/>
    <property type="match status" value="1"/>
</dbReference>
<feature type="transmembrane region" description="Helical" evidence="22">
    <location>
        <begin position="328"/>
        <end position="353"/>
    </location>
</feature>
<evidence type="ECO:0000256" key="9">
    <source>
        <dbReference type="ARBA" id="ARBA00022840"/>
    </source>
</evidence>
<feature type="transmembrane region" description="Helical" evidence="22">
    <location>
        <begin position="867"/>
        <end position="894"/>
    </location>
</feature>
<evidence type="ECO:0000256" key="22">
    <source>
        <dbReference type="SAM" id="Phobius"/>
    </source>
</evidence>
<feature type="transmembrane region" description="Helical" evidence="22">
    <location>
        <begin position="101"/>
        <end position="120"/>
    </location>
</feature>
<evidence type="ECO:0000259" key="23">
    <source>
        <dbReference type="SMART" id="SM00831"/>
    </source>
</evidence>
<dbReference type="InterPro" id="IPR004014">
    <property type="entry name" value="ATPase_P-typ_cation-transptr_N"/>
</dbReference>
<dbReference type="Gene3D" id="3.40.50.1000">
    <property type="entry name" value="HAD superfamily/HAD-like"/>
    <property type="match status" value="1"/>
</dbReference>
<dbReference type="InterPro" id="IPR006414">
    <property type="entry name" value="P-type_ATPase_IID"/>
</dbReference>
<evidence type="ECO:0000256" key="17">
    <source>
        <dbReference type="ARBA" id="ARBA00023201"/>
    </source>
</evidence>
<dbReference type="SUPFAM" id="SSF81665">
    <property type="entry name" value="Calcium ATPase, transmembrane domain M"/>
    <property type="match status" value="1"/>
</dbReference>
<feature type="transmembrane region" description="Helical" evidence="22">
    <location>
        <begin position="297"/>
        <end position="316"/>
    </location>
</feature>
<keyword evidence="16 22" id="KW-0472">Membrane</keyword>
<evidence type="ECO:0000256" key="21">
    <source>
        <dbReference type="ARBA" id="ARBA00049499"/>
    </source>
</evidence>
<keyword evidence="5" id="KW-0633">Potassium transport</keyword>
<dbReference type="EC" id="7.2.2.3" evidence="19"/>
<keyword evidence="13 22" id="KW-1133">Transmembrane helix</keyword>
<comment type="similarity">
    <text evidence="18">Belongs to the cation transport ATPase (P-type) (TC 3.A.3) family. Type IID subfamily.</text>
</comment>
<gene>
    <name evidence="24" type="ORF">MIND_00929700</name>
</gene>
<feature type="transmembrane region" description="Helical" evidence="22">
    <location>
        <begin position="967"/>
        <end position="986"/>
    </location>
</feature>
<evidence type="ECO:0000256" key="7">
    <source>
        <dbReference type="ARBA" id="ARBA00022723"/>
    </source>
</evidence>
<dbReference type="Pfam" id="PF00122">
    <property type="entry name" value="E1-E2_ATPase"/>
    <property type="match status" value="1"/>
</dbReference>
<dbReference type="GO" id="GO:0005524">
    <property type="term" value="F:ATP binding"/>
    <property type="evidence" value="ECO:0007669"/>
    <property type="project" value="UniProtKB-KW"/>
</dbReference>
<evidence type="ECO:0000256" key="12">
    <source>
        <dbReference type="ARBA" id="ARBA00022967"/>
    </source>
</evidence>
<evidence type="ECO:0000256" key="15">
    <source>
        <dbReference type="ARBA" id="ARBA00023065"/>
    </source>
</evidence>
<keyword evidence="10" id="KW-0460">Magnesium</keyword>
<feature type="transmembrane region" description="Helical" evidence="22">
    <location>
        <begin position="914"/>
        <end position="936"/>
    </location>
</feature>
<evidence type="ECO:0000256" key="16">
    <source>
        <dbReference type="ARBA" id="ARBA00023136"/>
    </source>
</evidence>
<dbReference type="FunFam" id="1.20.1110.10:FF:000015">
    <property type="entry name" value="Sodium ion P-type ATPase"/>
    <property type="match status" value="1"/>
</dbReference>
<evidence type="ECO:0000256" key="10">
    <source>
        <dbReference type="ARBA" id="ARBA00022842"/>
    </source>
</evidence>
<evidence type="ECO:0000256" key="1">
    <source>
        <dbReference type="ARBA" id="ARBA00001946"/>
    </source>
</evidence>
<dbReference type="InterPro" id="IPR044492">
    <property type="entry name" value="P_typ_ATPase_HD_dom"/>
</dbReference>
<name>A0A8H6SCE7_9AGAR</name>
<dbReference type="GO" id="GO:0016887">
    <property type="term" value="F:ATP hydrolysis activity"/>
    <property type="evidence" value="ECO:0007669"/>
    <property type="project" value="InterPro"/>
</dbReference>
<keyword evidence="8" id="KW-0547">Nucleotide-binding</keyword>
<dbReference type="Pfam" id="PF00689">
    <property type="entry name" value="Cation_ATPase_C"/>
    <property type="match status" value="1"/>
</dbReference>
<accession>A0A8H6SCE7</accession>
<evidence type="ECO:0000256" key="5">
    <source>
        <dbReference type="ARBA" id="ARBA00022538"/>
    </source>
</evidence>
<comment type="catalytic activity">
    <reaction evidence="20">
        <text>K(+)(in) + ATP + H2O = K(+)(out) + ADP + phosphate + H(+)</text>
        <dbReference type="Rhea" id="RHEA:75815"/>
        <dbReference type="ChEBI" id="CHEBI:15377"/>
        <dbReference type="ChEBI" id="CHEBI:15378"/>
        <dbReference type="ChEBI" id="CHEBI:29103"/>
        <dbReference type="ChEBI" id="CHEBI:30616"/>
        <dbReference type="ChEBI" id="CHEBI:43474"/>
        <dbReference type="ChEBI" id="CHEBI:456216"/>
    </reaction>
</comment>
<dbReference type="NCBIfam" id="TIGR01523">
    <property type="entry name" value="ATPase-IID_K-Na"/>
    <property type="match status" value="1"/>
</dbReference>
<dbReference type="FunFam" id="3.40.1110.10:FF:000039">
    <property type="entry name" value="Sodium P-type ATPase"/>
    <property type="match status" value="1"/>
</dbReference>
<dbReference type="InterPro" id="IPR006068">
    <property type="entry name" value="ATPase_P-typ_cation-transptr_C"/>
</dbReference>
<organism evidence="24 25">
    <name type="scientific">Mycena indigotica</name>
    <dbReference type="NCBI Taxonomy" id="2126181"/>
    <lineage>
        <taxon>Eukaryota</taxon>
        <taxon>Fungi</taxon>
        <taxon>Dikarya</taxon>
        <taxon>Basidiomycota</taxon>
        <taxon>Agaricomycotina</taxon>
        <taxon>Agaricomycetes</taxon>
        <taxon>Agaricomycetidae</taxon>
        <taxon>Agaricales</taxon>
        <taxon>Marasmiineae</taxon>
        <taxon>Mycenaceae</taxon>
        <taxon>Mycena</taxon>
    </lineage>
</organism>
<dbReference type="InterPro" id="IPR036412">
    <property type="entry name" value="HAD-like_sf"/>
</dbReference>
<dbReference type="OrthoDB" id="3352408at2759"/>
<evidence type="ECO:0000256" key="19">
    <source>
        <dbReference type="ARBA" id="ARBA00035029"/>
    </source>
</evidence>
<dbReference type="AlphaFoldDB" id="A0A8H6SCE7"/>
<keyword evidence="15" id="KW-0406">Ion transport</keyword>
<dbReference type="Gene3D" id="1.20.1110.10">
    <property type="entry name" value="Calcium-transporting ATPase, transmembrane domain"/>
    <property type="match status" value="2"/>
</dbReference>
<sequence length="1082" mass="116104">MKHHADAAAHVSGQCNKPLSRPAHALEMEEAIRELGADADDGLSGAEAARRLDEYGRNDLGDDAGGVAPGKLLLAQVANAMTLVLLLALGASLGIKSWTEGGVVAAVIALNVGVGFQQELKAARTMSALRGLSAPTAQAVRAGRNVTVPTAEIVPGDMVELRTGDTVPADVRIVEAVNFETNEALLTGESLPIRKEATRTFPDDTGPGDRLNVAYSSSTVTKGRARGIVFATGLYTEVGQIAAALRGNNNPTRRPVKRREDGTAHPGRHVQAWVLTAHDAVLRFLGVSGGTPLQRKLAQLALVLFAAAVVCALIVLGANDFDTSQEVVIYAVATGLAMLPASLVVVLTITMAAGAKRMVQRHVIVRQLKSLEALGGVTNICSDKTGTLTQGNMVVRKAWLPGFGTLSVAGTAAPFDPTVGDVGRRPEQPREIDFRAGDAEGEVLSALENHARDSPLLGDFLNIAALANLATVHQTGSPLEWHARGDPTEVALQVFATRFGRNRLALQDRWRQVAEFPFDSDVKKMSVVFEDTHSHTTHLFTKGATERVLPSCTAIRDEAGHVPLTDAHRADILANVEALARLGLRVLALAGRADIGPVDGHAAPDRTDLERGLVFHGLVGLYDPPRPESAPSVRKFHRAGVSVHMLTGDHPETARAIAIEVGILPSRMGEIAADVARTMVMTAAEFDRLSDGELDTLQDLPLVVARCAPHTKVRMIAALHRRGRFVAMTGDGVNDSPALKQADVGIAMGQAGADVAKEAADLVLTDDNFASILNAVEEGRRMLDNIQKFVLHVLACNVAQACTLLVGLVFKDGSGRSVFPLAPVEVMWIVMVTSGLPDMALGFEAAAADIMDRPPQDMKAGIFTWELLLDMLVYGLWTAALCLAAFLLVLFRWGDGDLGHNCNGAYSPACDTVFRARATCFASLTWFTLFLAWEMLHMRRSFFRMQPRAGPGSALTQWLADVRRNKLLLWAVLLGFATIFPLLYVPGLSTRVFRHTGITWEWGVVFVGAGLFFAGCEAWKWAKRVYFRRAAARAGGGRGQDLESRVFGAYFDGDRGGVALDSRIDSEATVLEKNSKPRNLKV</sequence>
<keyword evidence="9" id="KW-0067">ATP-binding</keyword>
<evidence type="ECO:0000256" key="13">
    <source>
        <dbReference type="ARBA" id="ARBA00022989"/>
    </source>
</evidence>
<proteinExistence type="inferred from homology"/>
<dbReference type="SUPFAM" id="SSF81660">
    <property type="entry name" value="Metal cation-transporting ATPase, ATP-binding domain N"/>
    <property type="match status" value="1"/>
</dbReference>
<evidence type="ECO:0000313" key="24">
    <source>
        <dbReference type="EMBL" id="KAF7296976.1"/>
    </source>
</evidence>
<keyword evidence="25" id="KW-1185">Reference proteome</keyword>
<dbReference type="GO" id="GO:0008554">
    <property type="term" value="F:P-type sodium transporter activity"/>
    <property type="evidence" value="ECO:0007669"/>
    <property type="project" value="UniProtKB-EC"/>
</dbReference>
<reference evidence="24" key="1">
    <citation type="submission" date="2020-05" db="EMBL/GenBank/DDBJ databases">
        <title>Mycena genomes resolve the evolution of fungal bioluminescence.</title>
        <authorList>
            <person name="Tsai I.J."/>
        </authorList>
    </citation>
    <scope>NUCLEOTIDE SEQUENCE</scope>
    <source>
        <strain evidence="24">171206Taipei</strain>
    </source>
</reference>
<evidence type="ECO:0000256" key="8">
    <source>
        <dbReference type="ARBA" id="ARBA00022741"/>
    </source>
</evidence>
<dbReference type="PANTHER" id="PTHR42861">
    <property type="entry name" value="CALCIUM-TRANSPORTING ATPASE"/>
    <property type="match status" value="1"/>
</dbReference>
<dbReference type="InterPro" id="IPR008250">
    <property type="entry name" value="ATPase_P-typ_transduc_dom_A_sf"/>
</dbReference>
<dbReference type="Pfam" id="PF13246">
    <property type="entry name" value="Cation_ATPase"/>
    <property type="match status" value="1"/>
</dbReference>
<evidence type="ECO:0000256" key="14">
    <source>
        <dbReference type="ARBA" id="ARBA00023053"/>
    </source>
</evidence>
<evidence type="ECO:0000256" key="2">
    <source>
        <dbReference type="ARBA" id="ARBA00004651"/>
    </source>
</evidence>